<evidence type="ECO:0000256" key="1">
    <source>
        <dbReference type="SAM" id="Phobius"/>
    </source>
</evidence>
<evidence type="ECO:0000313" key="3">
    <source>
        <dbReference type="Proteomes" id="UP000184391"/>
    </source>
</evidence>
<dbReference type="RefSeq" id="WP_072674232.1">
    <property type="nucleotide sequence ID" value="NZ_FRDF01000009.1"/>
</dbReference>
<keyword evidence="3" id="KW-1185">Reference proteome</keyword>
<proteinExistence type="predicted"/>
<dbReference type="AlphaFoldDB" id="A0A1M7SHP6"/>
<organism evidence="2 3">
    <name type="scientific">Erythrobacter sanguineus</name>
    <dbReference type="NCBI Taxonomy" id="198312"/>
    <lineage>
        <taxon>Bacteria</taxon>
        <taxon>Pseudomonadati</taxon>
        <taxon>Pseudomonadota</taxon>
        <taxon>Alphaproteobacteria</taxon>
        <taxon>Sphingomonadales</taxon>
        <taxon>Erythrobacteraceae</taxon>
        <taxon>Erythrobacter/Porphyrobacter group</taxon>
        <taxon>Erythrobacter</taxon>
    </lineage>
</organism>
<keyword evidence="1" id="KW-0812">Transmembrane</keyword>
<gene>
    <name evidence="2" type="ORF">SAMN02745193_01686</name>
</gene>
<evidence type="ECO:0000313" key="2">
    <source>
        <dbReference type="EMBL" id="SHN57882.1"/>
    </source>
</evidence>
<feature type="transmembrane region" description="Helical" evidence="1">
    <location>
        <begin position="80"/>
        <end position="99"/>
    </location>
</feature>
<sequence length="188" mass="19938">MPSVREAVAVFHDASGLQQAIDDLLAHGFDRAELSLLAGEDAIAEKLGHTYRKTSELEDDPNVPRIEYISPETFGDTQGALIGTPLYIAATTATIAVMVSGGTLAAAIAGAVAAGGAGAALGAIFAKLVGDHHARHIERQLEYGGLLLWVRTWNQNDESRAVEILQKHAGDDVHVHGVERRPGESRES</sequence>
<keyword evidence="1" id="KW-0472">Membrane</keyword>
<feature type="transmembrane region" description="Helical" evidence="1">
    <location>
        <begin position="105"/>
        <end position="129"/>
    </location>
</feature>
<keyword evidence="1" id="KW-1133">Transmembrane helix</keyword>
<dbReference type="STRING" id="198312.SAMN02745193_01686"/>
<dbReference type="EMBL" id="FRDF01000009">
    <property type="protein sequence ID" value="SHN57882.1"/>
    <property type="molecule type" value="Genomic_DNA"/>
</dbReference>
<dbReference type="Proteomes" id="UP000184391">
    <property type="component" value="Unassembled WGS sequence"/>
</dbReference>
<reference evidence="3" key="1">
    <citation type="submission" date="2016-12" db="EMBL/GenBank/DDBJ databases">
        <authorList>
            <person name="Varghese N."/>
            <person name="Submissions S."/>
        </authorList>
    </citation>
    <scope>NUCLEOTIDE SEQUENCE [LARGE SCALE GENOMIC DNA]</scope>
    <source>
        <strain evidence="3">DSM 11032</strain>
    </source>
</reference>
<evidence type="ECO:0008006" key="4">
    <source>
        <dbReference type="Google" id="ProtNLM"/>
    </source>
</evidence>
<protein>
    <recommendedName>
        <fullName evidence="4">General stress protein 17M-like domain-containing protein</fullName>
    </recommendedName>
</protein>
<dbReference type="OrthoDB" id="7743649at2"/>
<accession>A0A1M7SHP6</accession>
<name>A0A1M7SHP6_9SPHN</name>